<dbReference type="InterPro" id="IPR018764">
    <property type="entry name" value="RskA_C"/>
</dbReference>
<dbReference type="Proteomes" id="UP000260644">
    <property type="component" value="Unassembled WGS sequence"/>
</dbReference>
<feature type="compositionally biased region" description="Polar residues" evidence="1">
    <location>
        <begin position="92"/>
        <end position="107"/>
    </location>
</feature>
<proteinExistence type="predicted"/>
<keyword evidence="2" id="KW-1133">Transmembrane helix</keyword>
<dbReference type="GO" id="GO:0016989">
    <property type="term" value="F:sigma factor antagonist activity"/>
    <property type="evidence" value="ECO:0007669"/>
    <property type="project" value="TreeGrafter"/>
</dbReference>
<dbReference type="Pfam" id="PF10099">
    <property type="entry name" value="RskA_C"/>
    <property type="match status" value="1"/>
</dbReference>
<dbReference type="PANTHER" id="PTHR37461:SF1">
    <property type="entry name" value="ANTI-SIGMA-K FACTOR RSKA"/>
    <property type="match status" value="1"/>
</dbReference>
<dbReference type="EMBL" id="QPMM01000012">
    <property type="protein sequence ID" value="RFS19841.1"/>
    <property type="molecule type" value="Genomic_DNA"/>
</dbReference>
<comment type="caution">
    <text evidence="4">The sequence shown here is derived from an EMBL/GenBank/DDBJ whole genome shotgun (WGS) entry which is preliminary data.</text>
</comment>
<feature type="domain" description="Anti-sigma K factor RskA C-terminal" evidence="3">
    <location>
        <begin position="133"/>
        <end position="291"/>
    </location>
</feature>
<evidence type="ECO:0000259" key="3">
    <source>
        <dbReference type="Pfam" id="PF10099"/>
    </source>
</evidence>
<evidence type="ECO:0000313" key="4">
    <source>
        <dbReference type="EMBL" id="RFS19841.1"/>
    </source>
</evidence>
<dbReference type="OrthoDB" id="1420916at2"/>
<dbReference type="GO" id="GO:0006417">
    <property type="term" value="P:regulation of translation"/>
    <property type="evidence" value="ECO:0007669"/>
    <property type="project" value="TreeGrafter"/>
</dbReference>
<feature type="compositionally biased region" description="Basic residues" evidence="1">
    <location>
        <begin position="108"/>
        <end position="120"/>
    </location>
</feature>
<dbReference type="RefSeq" id="WP_116978028.1">
    <property type="nucleotide sequence ID" value="NZ_QPMM01000012.1"/>
</dbReference>
<reference evidence="4 5" key="1">
    <citation type="submission" date="2018-07" db="EMBL/GenBank/DDBJ databases">
        <title>Chitinophaga K2CV101002-2 sp. nov., isolated from a monsoon evergreen broad-leaved forest soil.</title>
        <authorList>
            <person name="Lv Y."/>
        </authorList>
    </citation>
    <scope>NUCLEOTIDE SEQUENCE [LARGE SCALE GENOMIC DNA]</scope>
    <source>
        <strain evidence="4 5">GDMCC 1.1288</strain>
    </source>
</reference>
<organism evidence="4 5">
    <name type="scientific">Chitinophaga silvatica</name>
    <dbReference type="NCBI Taxonomy" id="2282649"/>
    <lineage>
        <taxon>Bacteria</taxon>
        <taxon>Pseudomonadati</taxon>
        <taxon>Bacteroidota</taxon>
        <taxon>Chitinophagia</taxon>
        <taxon>Chitinophagales</taxon>
        <taxon>Chitinophagaceae</taxon>
        <taxon>Chitinophaga</taxon>
    </lineage>
</organism>
<evidence type="ECO:0000256" key="2">
    <source>
        <dbReference type="SAM" id="Phobius"/>
    </source>
</evidence>
<keyword evidence="5" id="KW-1185">Reference proteome</keyword>
<keyword evidence="2" id="KW-0472">Membrane</keyword>
<feature type="compositionally biased region" description="Polar residues" evidence="1">
    <location>
        <begin position="177"/>
        <end position="194"/>
    </location>
</feature>
<feature type="region of interest" description="Disordered" evidence="1">
    <location>
        <begin position="80"/>
        <end position="121"/>
    </location>
</feature>
<evidence type="ECO:0000256" key="1">
    <source>
        <dbReference type="SAM" id="MobiDB-lite"/>
    </source>
</evidence>
<dbReference type="PANTHER" id="PTHR37461">
    <property type="entry name" value="ANTI-SIGMA-K FACTOR RSKA"/>
    <property type="match status" value="1"/>
</dbReference>
<name>A0A3E1Y579_9BACT</name>
<keyword evidence="2" id="KW-0812">Transmembrane</keyword>
<evidence type="ECO:0000313" key="5">
    <source>
        <dbReference type="Proteomes" id="UP000260644"/>
    </source>
</evidence>
<dbReference type="GO" id="GO:0005886">
    <property type="term" value="C:plasma membrane"/>
    <property type="evidence" value="ECO:0007669"/>
    <property type="project" value="InterPro"/>
</dbReference>
<protein>
    <recommendedName>
        <fullName evidence="3">Anti-sigma K factor RskA C-terminal domain-containing protein</fullName>
    </recommendedName>
</protein>
<dbReference type="AlphaFoldDB" id="A0A3E1Y579"/>
<accession>A0A3E1Y579</accession>
<sequence length="306" mass="34326">MDVQHYISSGILESYVFGMLPEEEQIEVEIAALQYPDIRAAVRALQQEKERFVQLYAITPPSVIKEKILAIIHEEEAAAGNSMELQPKPSLSDPTSQQQYKLPSSNHHTIKPKPIIHKPASKSSSDLKWKYATAAIIIVLVGSVLLNFFFFNASNDYEGRYKELIATREKLDEQKEQQNQTAYQSPSNNTNSSLKDPDFKLTHLEGTSNYEGSSIDIGWNNHSNAVLLLAQLMPLPPNGKQFHLWAIHNSTFKDAGVFNTGANMTKVWQQMKEIKNADSFIISLQTVGSTTPPAKEEIIMSGHRTQ</sequence>
<dbReference type="InterPro" id="IPR051474">
    <property type="entry name" value="Anti-sigma-K/W_factor"/>
</dbReference>
<gene>
    <name evidence="4" type="ORF">DVR12_22380</name>
</gene>
<feature type="region of interest" description="Disordered" evidence="1">
    <location>
        <begin position="172"/>
        <end position="198"/>
    </location>
</feature>
<feature type="transmembrane region" description="Helical" evidence="2">
    <location>
        <begin position="131"/>
        <end position="151"/>
    </location>
</feature>